<proteinExistence type="inferred from homology"/>
<organism evidence="5 6">
    <name type="scientific">Ramlibacter monticola</name>
    <dbReference type="NCBI Taxonomy" id="1926872"/>
    <lineage>
        <taxon>Bacteria</taxon>
        <taxon>Pseudomonadati</taxon>
        <taxon>Pseudomonadota</taxon>
        <taxon>Betaproteobacteria</taxon>
        <taxon>Burkholderiales</taxon>
        <taxon>Comamonadaceae</taxon>
        <taxon>Ramlibacter</taxon>
    </lineage>
</organism>
<dbReference type="Gene3D" id="3.40.50.12780">
    <property type="entry name" value="N-terminal domain of ligase-like"/>
    <property type="match status" value="1"/>
</dbReference>
<dbReference type="PROSITE" id="PS00455">
    <property type="entry name" value="AMP_BINDING"/>
    <property type="match status" value="1"/>
</dbReference>
<accession>A0A937CRP4</accession>
<dbReference type="GO" id="GO:0031956">
    <property type="term" value="F:medium-chain fatty acid-CoA ligase activity"/>
    <property type="evidence" value="ECO:0007669"/>
    <property type="project" value="TreeGrafter"/>
</dbReference>
<dbReference type="Pfam" id="PF13193">
    <property type="entry name" value="AMP-binding_C"/>
    <property type="match status" value="1"/>
</dbReference>
<keyword evidence="2" id="KW-0436">Ligase</keyword>
<keyword evidence="6" id="KW-1185">Reference proteome</keyword>
<sequence length="520" mass="55026">MDLSQWIEQCASRTPAKAALHFEGRCVPYAAFAHRVRGIARALAARGVGRGARVAWLGLNSPDMLATLFACARIGAIFMPLNWRLAPPEHRAMLQDCTPALLIVDGLYVQASAAQRPVPAATPFVARGAAVPEGWIGWDAFMGTGTGGETGGAAANGHAPETPLLLCYTSGSTGRPKGALLSQQALACNAANSLAMHAMTADDRVLTTLPLFHVGGLNIQTLPALHAGCTVWLHPKFDPDATFDAIERERITLTVLVPAQLDALLAHPRWARADLSSLRMIATGSTSVPMRIIRAVHERGVPLVQVWGATETGPIAACLQADEAVRKAGTTGRAARHCQLRIEDVGGEETPVGVPGEVCVRGANVMSGYWGDPAASARALAGGWFHSGDLGHLDEEGFLTIAGRLKDMIISGGENIGPAEVEAVLLDCPDIAEAAVVGRPDPRWGEVVVAVAVPAPGASLRRERVLALFEGRLARFKHPKDVFFVGALPRTALGKVRKEEVRALVQQLTAETSGHEERTA</sequence>
<feature type="domain" description="AMP-dependent synthetase/ligase" evidence="3">
    <location>
        <begin position="8"/>
        <end position="370"/>
    </location>
</feature>
<dbReference type="Gene3D" id="3.30.300.30">
    <property type="match status" value="1"/>
</dbReference>
<feature type="domain" description="AMP-binding enzyme C-terminal" evidence="4">
    <location>
        <begin position="420"/>
        <end position="495"/>
    </location>
</feature>
<dbReference type="InterPro" id="IPR045851">
    <property type="entry name" value="AMP-bd_C_sf"/>
</dbReference>
<dbReference type="PANTHER" id="PTHR43201:SF5">
    <property type="entry name" value="MEDIUM-CHAIN ACYL-COA LIGASE ACSF2, MITOCHONDRIAL"/>
    <property type="match status" value="1"/>
</dbReference>
<evidence type="ECO:0000259" key="4">
    <source>
        <dbReference type="Pfam" id="PF13193"/>
    </source>
</evidence>
<gene>
    <name evidence="5" type="ORF">JJ685_01425</name>
</gene>
<evidence type="ECO:0000256" key="2">
    <source>
        <dbReference type="ARBA" id="ARBA00022598"/>
    </source>
</evidence>
<dbReference type="FunFam" id="3.30.300.30:FF:000008">
    <property type="entry name" value="2,3-dihydroxybenzoate-AMP ligase"/>
    <property type="match status" value="1"/>
</dbReference>
<dbReference type="EMBL" id="JAEQNE010000001">
    <property type="protein sequence ID" value="MBL0389794.1"/>
    <property type="molecule type" value="Genomic_DNA"/>
</dbReference>
<protein>
    <submittedName>
        <fullName evidence="5">AMP-binding protein</fullName>
    </submittedName>
</protein>
<dbReference type="PANTHER" id="PTHR43201">
    <property type="entry name" value="ACYL-COA SYNTHETASE"/>
    <property type="match status" value="1"/>
</dbReference>
<dbReference type="SUPFAM" id="SSF56801">
    <property type="entry name" value="Acetyl-CoA synthetase-like"/>
    <property type="match status" value="1"/>
</dbReference>
<evidence type="ECO:0000313" key="5">
    <source>
        <dbReference type="EMBL" id="MBL0389794.1"/>
    </source>
</evidence>
<dbReference type="InterPro" id="IPR042099">
    <property type="entry name" value="ANL_N_sf"/>
</dbReference>
<comment type="caution">
    <text evidence="5">The sequence shown here is derived from an EMBL/GenBank/DDBJ whole genome shotgun (WGS) entry which is preliminary data.</text>
</comment>
<evidence type="ECO:0000256" key="1">
    <source>
        <dbReference type="ARBA" id="ARBA00006432"/>
    </source>
</evidence>
<dbReference type="AlphaFoldDB" id="A0A937CRP4"/>
<dbReference type="Proteomes" id="UP000599109">
    <property type="component" value="Unassembled WGS sequence"/>
</dbReference>
<dbReference type="GO" id="GO:0006631">
    <property type="term" value="P:fatty acid metabolic process"/>
    <property type="evidence" value="ECO:0007669"/>
    <property type="project" value="TreeGrafter"/>
</dbReference>
<dbReference type="InterPro" id="IPR000873">
    <property type="entry name" value="AMP-dep_synth/lig_dom"/>
</dbReference>
<dbReference type="InterPro" id="IPR025110">
    <property type="entry name" value="AMP-bd_C"/>
</dbReference>
<dbReference type="Pfam" id="PF00501">
    <property type="entry name" value="AMP-binding"/>
    <property type="match status" value="1"/>
</dbReference>
<evidence type="ECO:0000313" key="6">
    <source>
        <dbReference type="Proteomes" id="UP000599109"/>
    </source>
</evidence>
<name>A0A937CRP4_9BURK</name>
<dbReference type="RefSeq" id="WP_201672391.1">
    <property type="nucleotide sequence ID" value="NZ_JAEQNE010000001.1"/>
</dbReference>
<reference evidence="5 6" key="1">
    <citation type="journal article" date="2017" name="Int. J. Syst. Evol. Microbiol.">
        <title>Ramlibacter monticola sp. nov., isolated from forest soil.</title>
        <authorList>
            <person name="Chaudhary D.K."/>
            <person name="Kim J."/>
        </authorList>
    </citation>
    <scope>NUCLEOTIDE SEQUENCE [LARGE SCALE GENOMIC DNA]</scope>
    <source>
        <strain evidence="5 6">KACC 19175</strain>
    </source>
</reference>
<dbReference type="InterPro" id="IPR020845">
    <property type="entry name" value="AMP-binding_CS"/>
</dbReference>
<comment type="similarity">
    <text evidence="1">Belongs to the ATP-dependent AMP-binding enzyme family.</text>
</comment>
<evidence type="ECO:0000259" key="3">
    <source>
        <dbReference type="Pfam" id="PF00501"/>
    </source>
</evidence>